<dbReference type="InterPro" id="IPR045187">
    <property type="entry name" value="CcO_II"/>
</dbReference>
<feature type="domain" description="Cytochrome oxidase subunit II copper A binding" evidence="20">
    <location>
        <begin position="91"/>
        <end position="217"/>
    </location>
</feature>
<dbReference type="InterPro" id="IPR011759">
    <property type="entry name" value="Cyt_c_oxidase_su2_TM_dom"/>
</dbReference>
<dbReference type="AlphaFoldDB" id="C7FIL9"/>
<dbReference type="Gene3D" id="2.60.40.420">
    <property type="entry name" value="Cupredoxins - blue copper proteins"/>
    <property type="match status" value="1"/>
</dbReference>
<comment type="similarity">
    <text evidence="2 18">Belongs to the cytochrome c oxidase subunit 2 family.</text>
</comment>
<sequence length="219" mass="25889">MLWTKLGLNNSMSPLMEQLIFFHDHSMLILILIMSMVSYMMLILIINKFTNYYILSGQMIEIIWTIIPSIILLFIAFPSLKLLYLMEETNKPFISIKIIGNQWYWKYEYSNFNIEFDSYMNFNNMRLLDTDNHIIVPFNYFIRMIVTSMDVLHSWTIPNLGIKVDATPGRLNQLNFLINKSSIIYGQCSEICGSNHSFMPITLESISLKFFLKWLKNFQ</sequence>
<evidence type="ECO:0000256" key="11">
    <source>
        <dbReference type="ARBA" id="ARBA00022967"/>
    </source>
</evidence>
<comment type="catalytic activity">
    <reaction evidence="17">
        <text>4 Fe(II)-[cytochrome c] + O2 + 8 H(+)(in) = 4 Fe(III)-[cytochrome c] + 2 H2O + 4 H(+)(out)</text>
        <dbReference type="Rhea" id="RHEA:11436"/>
        <dbReference type="Rhea" id="RHEA-COMP:10350"/>
        <dbReference type="Rhea" id="RHEA-COMP:14399"/>
        <dbReference type="ChEBI" id="CHEBI:15377"/>
        <dbReference type="ChEBI" id="CHEBI:15378"/>
        <dbReference type="ChEBI" id="CHEBI:15379"/>
        <dbReference type="ChEBI" id="CHEBI:29033"/>
        <dbReference type="ChEBI" id="CHEBI:29034"/>
        <dbReference type="EC" id="7.1.1.9"/>
    </reaction>
    <physiologicalReaction direction="left-to-right" evidence="17">
        <dbReference type="Rhea" id="RHEA:11437"/>
    </physiologicalReaction>
</comment>
<evidence type="ECO:0000256" key="5">
    <source>
        <dbReference type="ARBA" id="ARBA00022448"/>
    </source>
</evidence>
<dbReference type="PRINTS" id="PR01166">
    <property type="entry name" value="CYCOXIDASEII"/>
</dbReference>
<evidence type="ECO:0000256" key="9">
    <source>
        <dbReference type="ARBA" id="ARBA00022792"/>
    </source>
</evidence>
<evidence type="ECO:0000256" key="6">
    <source>
        <dbReference type="ARBA" id="ARBA00022660"/>
    </source>
</evidence>
<feature type="transmembrane region" description="Helical" evidence="19">
    <location>
        <begin position="52"/>
        <end position="77"/>
    </location>
</feature>
<keyword evidence="16 18" id="KW-0472">Membrane</keyword>
<dbReference type="InterPro" id="IPR008972">
    <property type="entry name" value="Cupredoxin"/>
</dbReference>
<gene>
    <name evidence="22" type="primary">cox2</name>
</gene>
<comment type="cofactor">
    <cofactor evidence="18">
        <name>Cu cation</name>
        <dbReference type="ChEBI" id="CHEBI:23378"/>
    </cofactor>
    <text evidence="18">Binds a copper A center.</text>
</comment>
<keyword evidence="8 18" id="KW-0479">Metal-binding</keyword>
<keyword evidence="5 18" id="KW-0813">Transport</keyword>
<dbReference type="InterPro" id="IPR036257">
    <property type="entry name" value="Cyt_c_oxidase_su2_TM_sf"/>
</dbReference>
<protein>
    <recommendedName>
        <fullName evidence="4 18">Cytochrome c oxidase subunit 2</fullName>
    </recommendedName>
</protein>
<keyword evidence="14 18" id="KW-0186">Copper</keyword>
<dbReference type="Pfam" id="PF02790">
    <property type="entry name" value="COX2_TM"/>
    <property type="match status" value="1"/>
</dbReference>
<evidence type="ECO:0000256" key="14">
    <source>
        <dbReference type="ARBA" id="ARBA00023008"/>
    </source>
</evidence>
<evidence type="ECO:0000256" key="12">
    <source>
        <dbReference type="ARBA" id="ARBA00022982"/>
    </source>
</evidence>
<accession>C7FIL9</accession>
<comment type="subunit">
    <text evidence="3">Component of the cytochrome c oxidase (complex IV, CIV), a multisubunit enzyme composed of a catalytic core of 3 subunits and several supernumerary subunits. The complex exists as a monomer or a dimer and forms supercomplexes (SCs) in the inner mitochondrial membrane with ubiquinol-cytochrome c oxidoreductase (cytochrome b-c1 complex, complex III, CIII).</text>
</comment>
<comment type="subcellular location">
    <subcellularLocation>
        <location evidence="1 18">Mitochondrion inner membrane</location>
        <topology evidence="1 18">Multi-pass membrane protein</topology>
    </subcellularLocation>
</comment>
<dbReference type="GO" id="GO:0005507">
    <property type="term" value="F:copper ion binding"/>
    <property type="evidence" value="ECO:0007669"/>
    <property type="project" value="InterPro"/>
</dbReference>
<dbReference type="Pfam" id="PF00116">
    <property type="entry name" value="COX2"/>
    <property type="match status" value="1"/>
</dbReference>
<dbReference type="SUPFAM" id="SSF81464">
    <property type="entry name" value="Cytochrome c oxidase subunit II-like, transmembrane region"/>
    <property type="match status" value="1"/>
</dbReference>
<dbReference type="GO" id="GO:0005743">
    <property type="term" value="C:mitochondrial inner membrane"/>
    <property type="evidence" value="ECO:0007669"/>
    <property type="project" value="UniProtKB-SubCell"/>
</dbReference>
<dbReference type="GO" id="GO:0004129">
    <property type="term" value="F:cytochrome-c oxidase activity"/>
    <property type="evidence" value="ECO:0007669"/>
    <property type="project" value="UniProtKB-EC"/>
</dbReference>
<evidence type="ECO:0000256" key="1">
    <source>
        <dbReference type="ARBA" id="ARBA00004448"/>
    </source>
</evidence>
<dbReference type="Gene3D" id="1.10.287.90">
    <property type="match status" value="1"/>
</dbReference>
<keyword evidence="9 18" id="KW-0999">Mitochondrion inner membrane</keyword>
<evidence type="ECO:0000256" key="7">
    <source>
        <dbReference type="ARBA" id="ARBA00022692"/>
    </source>
</evidence>
<keyword evidence="15 18" id="KW-0496">Mitochondrion</keyword>
<dbReference type="PANTHER" id="PTHR22888">
    <property type="entry name" value="CYTOCHROME C OXIDASE, SUBUNIT II"/>
    <property type="match status" value="1"/>
</dbReference>
<evidence type="ECO:0000256" key="19">
    <source>
        <dbReference type="SAM" id="Phobius"/>
    </source>
</evidence>
<evidence type="ECO:0000256" key="2">
    <source>
        <dbReference type="ARBA" id="ARBA00007866"/>
    </source>
</evidence>
<dbReference type="CDD" id="cd13912">
    <property type="entry name" value="CcO_II_C"/>
    <property type="match status" value="1"/>
</dbReference>
<feature type="transmembrane region" description="Helical" evidence="19">
    <location>
        <begin position="21"/>
        <end position="46"/>
    </location>
</feature>
<evidence type="ECO:0000256" key="15">
    <source>
        <dbReference type="ARBA" id="ARBA00023128"/>
    </source>
</evidence>
<dbReference type="PROSITE" id="PS50999">
    <property type="entry name" value="COX2_TM"/>
    <property type="match status" value="1"/>
</dbReference>
<name>C7FIL9_9DIPT</name>
<dbReference type="InterPro" id="IPR002429">
    <property type="entry name" value="CcO_II-like_C"/>
</dbReference>
<evidence type="ECO:0000256" key="13">
    <source>
        <dbReference type="ARBA" id="ARBA00022989"/>
    </source>
</evidence>
<organism evidence="22">
    <name type="scientific">Asphondylia rosetta</name>
    <dbReference type="NCBI Taxonomy" id="420168"/>
    <lineage>
        <taxon>Eukaryota</taxon>
        <taxon>Metazoa</taxon>
        <taxon>Ecdysozoa</taxon>
        <taxon>Arthropoda</taxon>
        <taxon>Hexapoda</taxon>
        <taxon>Insecta</taxon>
        <taxon>Pterygota</taxon>
        <taxon>Neoptera</taxon>
        <taxon>Endopterygota</taxon>
        <taxon>Diptera</taxon>
        <taxon>Nematocera</taxon>
        <taxon>Sciaroidea</taxon>
        <taxon>Cecidomyiidae</taxon>
        <taxon>Asphondylia</taxon>
    </lineage>
</organism>
<dbReference type="PROSITE" id="PS00078">
    <property type="entry name" value="COX2"/>
    <property type="match status" value="1"/>
</dbReference>
<keyword evidence="13 19" id="KW-1133">Transmembrane helix</keyword>
<geneLocation type="mitochondrion" evidence="22"/>
<keyword evidence="11" id="KW-1278">Translocase</keyword>
<keyword evidence="7 18" id="KW-0812">Transmembrane</keyword>
<evidence type="ECO:0000256" key="10">
    <source>
        <dbReference type="ARBA" id="ARBA00022842"/>
    </source>
</evidence>
<keyword evidence="6 18" id="KW-0679">Respiratory chain</keyword>
<evidence type="ECO:0000256" key="18">
    <source>
        <dbReference type="RuleBase" id="RU000457"/>
    </source>
</evidence>
<evidence type="ECO:0000313" key="22">
    <source>
        <dbReference type="EMBL" id="ACT80181.1"/>
    </source>
</evidence>
<evidence type="ECO:0000256" key="8">
    <source>
        <dbReference type="ARBA" id="ARBA00022723"/>
    </source>
</evidence>
<dbReference type="EMBL" id="GQ387650">
    <property type="protein sequence ID" value="ACT80181.1"/>
    <property type="molecule type" value="Genomic_DNA"/>
</dbReference>
<feature type="domain" description="Cytochrome oxidase subunit II transmembrane region profile" evidence="21">
    <location>
        <begin position="1"/>
        <end position="90"/>
    </location>
</feature>
<comment type="function">
    <text evidence="18">Component of the cytochrome c oxidase, the last enzyme in the mitochondrial electron transport chain which drives oxidative phosphorylation. The respiratory chain contains 3 multisubunit complexes succinate dehydrogenase (complex II, CII), ubiquinol-cytochrome c oxidoreductase (cytochrome b-c1 complex, complex III, CIII) and cytochrome c oxidase (complex IV, CIV), that cooperate to transfer electrons derived from NADH and succinate to molecular oxygen, creating an electrochemical gradient over the inner membrane that drives transmembrane transport and the ATP synthase. Cytochrome c oxidase is the component of the respiratory chain that catalyzes the reduction of oxygen to water. Electrons originating from reduced cytochrome c in the intermembrane space (IMS) are transferred via the dinuclear copper A center (CU(A)) of subunit 2 and heme A of subunit 1 to the active site in subunit 1, a binuclear center (BNC) formed by heme A3 and copper B (CU(B)). The BNC reduces molecular oxygen to 2 water molecules using 4 electrons from cytochrome c in the IMS and 4 protons from the mitochondrial matrix.</text>
</comment>
<dbReference type="InterPro" id="IPR034210">
    <property type="entry name" value="CcO_II_C"/>
</dbReference>
<dbReference type="InterPro" id="IPR001505">
    <property type="entry name" value="Copper_CuA"/>
</dbReference>
<evidence type="ECO:0000259" key="21">
    <source>
        <dbReference type="PROSITE" id="PS50999"/>
    </source>
</evidence>
<reference evidence="22" key="1">
    <citation type="journal article" date="2009" name="Genome Biol. Evol.">
        <title>Evolution of the mitochondrial genomes of gall midges (Diptera: Cecidomyiidae): rearrangement and severe truncation of tRNA genes.</title>
        <authorList>
            <person name="Beckenbach A.T."/>
            <person name="Joy J.B."/>
        </authorList>
    </citation>
    <scope>NUCLEOTIDE SEQUENCE</scope>
</reference>
<dbReference type="SUPFAM" id="SSF49503">
    <property type="entry name" value="Cupredoxins"/>
    <property type="match status" value="1"/>
</dbReference>
<evidence type="ECO:0000256" key="16">
    <source>
        <dbReference type="ARBA" id="ARBA00023136"/>
    </source>
</evidence>
<evidence type="ECO:0000256" key="3">
    <source>
        <dbReference type="ARBA" id="ARBA00011164"/>
    </source>
</evidence>
<keyword evidence="10" id="KW-0460">Magnesium</keyword>
<keyword evidence="12 18" id="KW-0249">Electron transport</keyword>
<dbReference type="PANTHER" id="PTHR22888:SF9">
    <property type="entry name" value="CYTOCHROME C OXIDASE SUBUNIT 2"/>
    <property type="match status" value="1"/>
</dbReference>
<dbReference type="PROSITE" id="PS50857">
    <property type="entry name" value="COX2_CUA"/>
    <property type="match status" value="1"/>
</dbReference>
<evidence type="ECO:0000256" key="17">
    <source>
        <dbReference type="ARBA" id="ARBA00049512"/>
    </source>
</evidence>
<dbReference type="GO" id="GO:0042773">
    <property type="term" value="P:ATP synthesis coupled electron transport"/>
    <property type="evidence" value="ECO:0007669"/>
    <property type="project" value="TreeGrafter"/>
</dbReference>
<proteinExistence type="inferred from homology"/>
<evidence type="ECO:0000256" key="4">
    <source>
        <dbReference type="ARBA" id="ARBA00015946"/>
    </source>
</evidence>
<evidence type="ECO:0000259" key="20">
    <source>
        <dbReference type="PROSITE" id="PS50857"/>
    </source>
</evidence>